<evidence type="ECO:0000313" key="2">
    <source>
        <dbReference type="Proteomes" id="UP000594638"/>
    </source>
</evidence>
<accession>A0A8S0UJX4</accession>
<reference evidence="1 2" key="1">
    <citation type="submission" date="2019-12" db="EMBL/GenBank/DDBJ databases">
        <authorList>
            <person name="Alioto T."/>
            <person name="Alioto T."/>
            <person name="Gomez Garrido J."/>
        </authorList>
    </citation>
    <scope>NUCLEOTIDE SEQUENCE [LARGE SCALE GENOMIC DNA]</scope>
</reference>
<dbReference type="GO" id="GO:0080031">
    <property type="term" value="F:methyl salicylate esterase activity"/>
    <property type="evidence" value="ECO:0007669"/>
    <property type="project" value="TreeGrafter"/>
</dbReference>
<dbReference type="Gene3D" id="3.40.50.1820">
    <property type="entry name" value="alpha/beta hydrolase"/>
    <property type="match status" value="1"/>
</dbReference>
<dbReference type="OrthoDB" id="408373at2759"/>
<comment type="caution">
    <text evidence="1">The sequence shown here is derived from an EMBL/GenBank/DDBJ whole genome shotgun (WGS) entry which is preliminary data.</text>
</comment>
<dbReference type="Proteomes" id="UP000594638">
    <property type="component" value="Unassembled WGS sequence"/>
</dbReference>
<dbReference type="AlphaFoldDB" id="A0A8S0UJX4"/>
<keyword evidence="2" id="KW-1185">Reference proteome</keyword>
<gene>
    <name evidence="1" type="ORF">OLEA9_A055668</name>
</gene>
<sequence length="111" mass="12514">MHHICEDNIRKPVITTAAVLGNQVPGSPDLALGTLLMRPTVLAELEKEIALLEENYGSVPHVYLICENDIVTHQRFQNCDEVKMISGADHMAMFSKPKELCFFLQEIAEKY</sequence>
<name>A0A8S0UJX4_OLEEU</name>
<dbReference type="GO" id="GO:0009694">
    <property type="term" value="P:jasmonic acid metabolic process"/>
    <property type="evidence" value="ECO:0007669"/>
    <property type="project" value="TreeGrafter"/>
</dbReference>
<evidence type="ECO:0000313" key="1">
    <source>
        <dbReference type="EMBL" id="CAA3020443.1"/>
    </source>
</evidence>
<dbReference type="InterPro" id="IPR045889">
    <property type="entry name" value="MES/HNL"/>
</dbReference>
<proteinExistence type="predicted"/>
<dbReference type="GO" id="GO:0080030">
    <property type="term" value="F:methyl indole-3-acetate esterase activity"/>
    <property type="evidence" value="ECO:0007669"/>
    <property type="project" value="TreeGrafter"/>
</dbReference>
<protein>
    <submittedName>
        <fullName evidence="1">Uncharacterized protein</fullName>
    </submittedName>
</protein>
<dbReference type="GO" id="GO:0080032">
    <property type="term" value="F:methyl jasmonate esterase activity"/>
    <property type="evidence" value="ECO:0007669"/>
    <property type="project" value="TreeGrafter"/>
</dbReference>
<dbReference type="EMBL" id="CACTIH010009038">
    <property type="protein sequence ID" value="CAA3020443.1"/>
    <property type="molecule type" value="Genomic_DNA"/>
</dbReference>
<dbReference type="GO" id="GO:0009696">
    <property type="term" value="P:salicylic acid metabolic process"/>
    <property type="evidence" value="ECO:0007669"/>
    <property type="project" value="TreeGrafter"/>
</dbReference>
<dbReference type="Gramene" id="OE9A055668T1">
    <property type="protein sequence ID" value="OE9A055668C1"/>
    <property type="gene ID" value="OE9A055668"/>
</dbReference>
<dbReference type="InterPro" id="IPR029058">
    <property type="entry name" value="AB_hydrolase_fold"/>
</dbReference>
<dbReference type="PANTHER" id="PTHR10992">
    <property type="entry name" value="METHYLESTERASE FAMILY MEMBER"/>
    <property type="match status" value="1"/>
</dbReference>
<dbReference type="PANTHER" id="PTHR10992:SF1014">
    <property type="entry name" value="AB HYDROLASE-1 DOMAIN-CONTAINING PROTEIN"/>
    <property type="match status" value="1"/>
</dbReference>
<organism evidence="1 2">
    <name type="scientific">Olea europaea subsp. europaea</name>
    <dbReference type="NCBI Taxonomy" id="158383"/>
    <lineage>
        <taxon>Eukaryota</taxon>
        <taxon>Viridiplantae</taxon>
        <taxon>Streptophyta</taxon>
        <taxon>Embryophyta</taxon>
        <taxon>Tracheophyta</taxon>
        <taxon>Spermatophyta</taxon>
        <taxon>Magnoliopsida</taxon>
        <taxon>eudicotyledons</taxon>
        <taxon>Gunneridae</taxon>
        <taxon>Pentapetalae</taxon>
        <taxon>asterids</taxon>
        <taxon>lamiids</taxon>
        <taxon>Lamiales</taxon>
        <taxon>Oleaceae</taxon>
        <taxon>Oleeae</taxon>
        <taxon>Olea</taxon>
    </lineage>
</organism>